<dbReference type="PANTHER" id="PTHR45865:SF1">
    <property type="entry name" value="E3 UBIQUITIN-PROTEIN LIGASE SHPRH"/>
    <property type="match status" value="1"/>
</dbReference>
<protein>
    <submittedName>
        <fullName evidence="9">DEAD/SNF2-like helicase</fullName>
    </submittedName>
</protein>
<keyword evidence="9" id="KW-0547">Nucleotide-binding</keyword>
<keyword evidence="3" id="KW-0378">Hydrolase</keyword>
<evidence type="ECO:0000259" key="7">
    <source>
        <dbReference type="PROSITE" id="PS50089"/>
    </source>
</evidence>
<feature type="region of interest" description="Disordered" evidence="6">
    <location>
        <begin position="92"/>
        <end position="112"/>
    </location>
</feature>
<evidence type="ECO:0000259" key="8">
    <source>
        <dbReference type="PROSITE" id="PS51194"/>
    </source>
</evidence>
<dbReference type="Pfam" id="PF13639">
    <property type="entry name" value="zf-RING_2"/>
    <property type="match status" value="1"/>
</dbReference>
<dbReference type="PROSITE" id="PS00518">
    <property type="entry name" value="ZF_RING_1"/>
    <property type="match status" value="1"/>
</dbReference>
<evidence type="ECO:0000256" key="4">
    <source>
        <dbReference type="ARBA" id="ARBA00022833"/>
    </source>
</evidence>
<dbReference type="Pfam" id="PF00271">
    <property type="entry name" value="Helicase_C"/>
    <property type="match status" value="1"/>
</dbReference>
<feature type="compositionally biased region" description="Polar residues" evidence="6">
    <location>
        <begin position="377"/>
        <end position="391"/>
    </location>
</feature>
<name>A0A3G4ZVH6_9VIRU</name>
<feature type="domain" description="RING-type" evidence="7">
    <location>
        <begin position="135"/>
        <end position="175"/>
    </location>
</feature>
<gene>
    <name evidence="9" type="ORF">Edafosvirus44_1</name>
</gene>
<dbReference type="SUPFAM" id="SSF52540">
    <property type="entry name" value="P-loop containing nucleoside triphosphate hydrolases"/>
    <property type="match status" value="1"/>
</dbReference>
<evidence type="ECO:0000256" key="1">
    <source>
        <dbReference type="ARBA" id="ARBA00022723"/>
    </source>
</evidence>
<dbReference type="SMART" id="SM00490">
    <property type="entry name" value="HELICc"/>
    <property type="match status" value="1"/>
</dbReference>
<dbReference type="GO" id="GO:0004386">
    <property type="term" value="F:helicase activity"/>
    <property type="evidence" value="ECO:0007669"/>
    <property type="project" value="UniProtKB-KW"/>
</dbReference>
<dbReference type="GO" id="GO:0008270">
    <property type="term" value="F:zinc ion binding"/>
    <property type="evidence" value="ECO:0007669"/>
    <property type="project" value="UniProtKB-KW"/>
</dbReference>
<evidence type="ECO:0000313" key="9">
    <source>
        <dbReference type="EMBL" id="AYV78886.1"/>
    </source>
</evidence>
<keyword evidence="4" id="KW-0862">Zinc</keyword>
<dbReference type="InterPro" id="IPR027417">
    <property type="entry name" value="P-loop_NTPase"/>
</dbReference>
<feature type="compositionally biased region" description="Basic and acidic residues" evidence="6">
    <location>
        <begin position="92"/>
        <end position="111"/>
    </location>
</feature>
<dbReference type="InterPro" id="IPR017907">
    <property type="entry name" value="Znf_RING_CS"/>
</dbReference>
<dbReference type="InterPro" id="IPR001841">
    <property type="entry name" value="Znf_RING"/>
</dbReference>
<dbReference type="CDD" id="cd18793">
    <property type="entry name" value="SF2_C_SNF"/>
    <property type="match status" value="1"/>
</dbReference>
<dbReference type="EMBL" id="MK072109">
    <property type="protein sequence ID" value="AYV78886.1"/>
    <property type="molecule type" value="Genomic_DNA"/>
</dbReference>
<evidence type="ECO:0000256" key="5">
    <source>
        <dbReference type="PROSITE-ProRule" id="PRU00175"/>
    </source>
</evidence>
<proteinExistence type="predicted"/>
<feature type="non-terminal residue" evidence="9">
    <location>
        <position position="1"/>
    </location>
</feature>
<dbReference type="InterPro" id="IPR001650">
    <property type="entry name" value="Helicase_C-like"/>
</dbReference>
<dbReference type="GO" id="GO:0061630">
    <property type="term" value="F:ubiquitin protein ligase activity"/>
    <property type="evidence" value="ECO:0007669"/>
    <property type="project" value="TreeGrafter"/>
</dbReference>
<dbReference type="GO" id="GO:0016787">
    <property type="term" value="F:hydrolase activity"/>
    <property type="evidence" value="ECO:0007669"/>
    <property type="project" value="UniProtKB-KW"/>
</dbReference>
<dbReference type="GO" id="GO:0006974">
    <property type="term" value="P:DNA damage response"/>
    <property type="evidence" value="ECO:0007669"/>
    <property type="project" value="TreeGrafter"/>
</dbReference>
<dbReference type="InterPro" id="IPR013083">
    <property type="entry name" value="Znf_RING/FYVE/PHD"/>
</dbReference>
<feature type="compositionally biased region" description="Basic and acidic residues" evidence="6">
    <location>
        <begin position="1"/>
        <end position="21"/>
    </location>
</feature>
<evidence type="ECO:0000256" key="6">
    <source>
        <dbReference type="SAM" id="MobiDB-lite"/>
    </source>
</evidence>
<keyword evidence="9" id="KW-0347">Helicase</keyword>
<dbReference type="Gene3D" id="3.40.50.300">
    <property type="entry name" value="P-loop containing nucleotide triphosphate hydrolases"/>
    <property type="match status" value="1"/>
</dbReference>
<accession>A0A3G4ZVH6</accession>
<feature type="region of interest" description="Disordered" evidence="6">
    <location>
        <begin position="1"/>
        <end position="24"/>
    </location>
</feature>
<dbReference type="PROSITE" id="PS50089">
    <property type="entry name" value="ZF_RING_2"/>
    <property type="match status" value="1"/>
</dbReference>
<keyword evidence="1" id="KW-0479">Metal-binding</keyword>
<reference evidence="9" key="1">
    <citation type="submission" date="2018-10" db="EMBL/GenBank/DDBJ databases">
        <title>Hidden diversity of soil giant viruses.</title>
        <authorList>
            <person name="Schulz F."/>
            <person name="Alteio L."/>
            <person name="Goudeau D."/>
            <person name="Ryan E.M."/>
            <person name="Malmstrom R.R."/>
            <person name="Blanchard J."/>
            <person name="Woyke T."/>
        </authorList>
    </citation>
    <scope>NUCLEOTIDE SEQUENCE</scope>
    <source>
        <strain evidence="9">EDV1</strain>
    </source>
</reference>
<keyword evidence="9" id="KW-0067">ATP-binding</keyword>
<evidence type="ECO:0000256" key="3">
    <source>
        <dbReference type="ARBA" id="ARBA00022801"/>
    </source>
</evidence>
<organism evidence="9">
    <name type="scientific">Edafosvirus sp</name>
    <dbReference type="NCBI Taxonomy" id="2487765"/>
    <lineage>
        <taxon>Viruses</taxon>
        <taxon>Varidnaviria</taxon>
        <taxon>Bamfordvirae</taxon>
        <taxon>Nucleocytoviricota</taxon>
        <taxon>Megaviricetes</taxon>
        <taxon>Imitervirales</taxon>
        <taxon>Mimiviridae</taxon>
        <taxon>Klosneuvirinae</taxon>
    </lineage>
</organism>
<dbReference type="GO" id="GO:0000209">
    <property type="term" value="P:protein polyubiquitination"/>
    <property type="evidence" value="ECO:0007669"/>
    <property type="project" value="TreeGrafter"/>
</dbReference>
<feature type="region of interest" description="Disordered" evidence="6">
    <location>
        <begin position="358"/>
        <end position="391"/>
    </location>
</feature>
<dbReference type="Gene3D" id="3.30.40.10">
    <property type="entry name" value="Zinc/RING finger domain, C3HC4 (zinc finger)"/>
    <property type="match status" value="1"/>
</dbReference>
<dbReference type="PROSITE" id="PS51194">
    <property type="entry name" value="HELICASE_CTER"/>
    <property type="match status" value="1"/>
</dbReference>
<dbReference type="SMART" id="SM00184">
    <property type="entry name" value="RING"/>
    <property type="match status" value="1"/>
</dbReference>
<dbReference type="InterPro" id="IPR049730">
    <property type="entry name" value="SNF2/RAD54-like_C"/>
</dbReference>
<dbReference type="SUPFAM" id="SSF57850">
    <property type="entry name" value="RING/U-box"/>
    <property type="match status" value="1"/>
</dbReference>
<feature type="domain" description="Helicase C-terminal" evidence="8">
    <location>
        <begin position="216"/>
        <end position="375"/>
    </location>
</feature>
<sequence>KMKYDSESDEEVKPSTKKDFNPDNEDDIIAQIMAQAVGFGNSGIKTSITLDNLKDSLVPMENKLKTLTKDYEGKKTTYEFYKNVVERIRKTAKAKNDSENDDKKEFNKDLDGDSNVMNMISDQVNKPSNDDEETCAICLDEISENSIGVTKCGHIFCYACIKTVVTQTHSCPYCRKKVNDNEVYVISYEMKKKKDNDDISKESKDKDTLINEIGTKLGNLIFYLRETGVHTIIFSQWDDLLRKVGKVLSENGIKNVFCRGNHAQRDKAIREFNSDDKIKVIMLSSESAASGTNLTKASEVILLDPVYGSNEFRKNTEGQAVGRAHRLGQKNIVKVTRFIIRDTVEEEIYKMNVAEDSKHKNNNADNNTFNIDDYDLNESSNKNQDSCSDSE</sequence>
<dbReference type="PANTHER" id="PTHR45865">
    <property type="entry name" value="E3 UBIQUITIN-PROTEIN LIGASE SHPRH FAMILY MEMBER"/>
    <property type="match status" value="1"/>
</dbReference>
<dbReference type="InterPro" id="IPR052583">
    <property type="entry name" value="ATP-helicase/E3_Ub-Ligase"/>
</dbReference>
<keyword evidence="2 5" id="KW-0863">Zinc-finger</keyword>
<evidence type="ECO:0000256" key="2">
    <source>
        <dbReference type="ARBA" id="ARBA00022771"/>
    </source>
</evidence>